<dbReference type="Gene3D" id="1.25.40.10">
    <property type="entry name" value="Tetratricopeptide repeat domain"/>
    <property type="match status" value="2"/>
</dbReference>
<proteinExistence type="predicted"/>
<organism evidence="1 2">
    <name type="scientific">Sphingobacterium multivorum</name>
    <dbReference type="NCBI Taxonomy" id="28454"/>
    <lineage>
        <taxon>Bacteria</taxon>
        <taxon>Pseudomonadati</taxon>
        <taxon>Bacteroidota</taxon>
        <taxon>Sphingobacteriia</taxon>
        <taxon>Sphingobacteriales</taxon>
        <taxon>Sphingobacteriaceae</taxon>
        <taxon>Sphingobacterium</taxon>
    </lineage>
</organism>
<dbReference type="SMART" id="SM00028">
    <property type="entry name" value="TPR"/>
    <property type="match status" value="2"/>
</dbReference>
<dbReference type="EMBL" id="UAUU01000011">
    <property type="protein sequence ID" value="SPZ95200.1"/>
    <property type="molecule type" value="Genomic_DNA"/>
</dbReference>
<dbReference type="Pfam" id="PF13432">
    <property type="entry name" value="TPR_16"/>
    <property type="match status" value="1"/>
</dbReference>
<evidence type="ECO:0000313" key="1">
    <source>
        <dbReference type="EMBL" id="SPZ95200.1"/>
    </source>
</evidence>
<dbReference type="PROSITE" id="PS50005">
    <property type="entry name" value="TPR"/>
    <property type="match status" value="1"/>
</dbReference>
<protein>
    <submittedName>
        <fullName evidence="1">Photosystem I assembly protein Ycf3</fullName>
    </submittedName>
</protein>
<gene>
    <name evidence="1" type="ORF">NCTC11343_05832</name>
</gene>
<dbReference type="InterPro" id="IPR019734">
    <property type="entry name" value="TPR_rpt"/>
</dbReference>
<evidence type="ECO:0000313" key="2">
    <source>
        <dbReference type="Proteomes" id="UP000251241"/>
    </source>
</evidence>
<dbReference type="SUPFAM" id="SSF48452">
    <property type="entry name" value="TPR-like"/>
    <property type="match status" value="1"/>
</dbReference>
<dbReference type="Pfam" id="PF13431">
    <property type="entry name" value="TPR_17"/>
    <property type="match status" value="1"/>
</dbReference>
<dbReference type="AlphaFoldDB" id="A0A2X2M012"/>
<dbReference type="Proteomes" id="UP000251241">
    <property type="component" value="Unassembled WGS sequence"/>
</dbReference>
<dbReference type="GeneID" id="97180557"/>
<dbReference type="RefSeq" id="WP_112376491.1">
    <property type="nucleotide sequence ID" value="NZ_CP069793.1"/>
</dbReference>
<reference evidence="1 2" key="1">
    <citation type="submission" date="2018-06" db="EMBL/GenBank/DDBJ databases">
        <authorList>
            <consortium name="Pathogen Informatics"/>
            <person name="Doyle S."/>
        </authorList>
    </citation>
    <scope>NUCLEOTIDE SEQUENCE [LARGE SCALE GENOMIC DNA]</scope>
    <source>
        <strain evidence="1 2">NCTC11343</strain>
    </source>
</reference>
<sequence length="390" mass="42798">MNLKSLLLLAAIGTVSTSVSFAQTGNVKKAKSALAKFQELKDAGTVQLGIPNLKSAKEAIDAAVVNDKTKDNAEAWTVYALVNANLSTIDKSSELAKLAEDGIAKAKQLDTDGANKANITVAEQILGQYNFNLGAEAYQAQKYAESYSSFTKALTYLPGDTLVTYYSGVAALSNKDYKNAVERYKELIPRKDFSSHKTIMVDLPKLYLSMQDTTSALEYAKKAAEAYPDDNAAMTQNIELNLITGHEKETIDAITAQLAKDPNNKSLNYYLGIAQSSAKNEDAAVAAYKKALEIDPNFFEANTNLAITLMNKTREKLNVVNNNRKLTQAQYDAELNKIKAELKPVLPYLEKAVSLQPKNVDALTNLKNYYIFMQDEAKTAEINAKIKEVE</sequence>
<dbReference type="InterPro" id="IPR011990">
    <property type="entry name" value="TPR-like_helical_dom_sf"/>
</dbReference>
<name>A0A2X2M012_SPHMU</name>
<accession>A0A2X2M012</accession>